<sequence length="89" mass="9569">MKATIAVICVFSAVVLISALSEEACRAPRPLSMCGPGVTVTLQYYFNNNTDKCEAENECGTGPNTFLTEEDCKHECPYGKNATSSLISL</sequence>
<feature type="domain" description="BPTI/Kunitz inhibitor" evidence="2">
    <location>
        <begin position="25"/>
        <end position="76"/>
    </location>
</feature>
<feature type="chain" id="PRO_5005515790" evidence="1">
    <location>
        <begin position="20"/>
        <end position="89"/>
    </location>
</feature>
<protein>
    <submittedName>
        <fullName evidence="3">Putative salivary kunitz domain protein</fullName>
    </submittedName>
</protein>
<dbReference type="GO" id="GO:0004867">
    <property type="term" value="F:serine-type endopeptidase inhibitor activity"/>
    <property type="evidence" value="ECO:0007669"/>
    <property type="project" value="InterPro"/>
</dbReference>
<reference evidence="3" key="1">
    <citation type="submission" date="2012-12" db="EMBL/GenBank/DDBJ databases">
        <title>Identification and characterization of a phenylalanine ammonia-lyase gene family in Isatis indigotica Fort.</title>
        <authorList>
            <person name="Liu Q."/>
            <person name="Chen J."/>
            <person name="Zhou X."/>
            <person name="Di P."/>
            <person name="Xiao Y."/>
            <person name="Xuan H."/>
            <person name="Zhang L."/>
            <person name="Chen W."/>
        </authorList>
    </citation>
    <scope>NUCLEOTIDE SEQUENCE</scope>
    <source>
        <tissue evidence="3">Salivary gland</tissue>
    </source>
</reference>
<keyword evidence="1" id="KW-0732">Signal</keyword>
<dbReference type="EMBL" id="GADI01007407">
    <property type="protein sequence ID" value="JAA66401.1"/>
    <property type="molecule type" value="mRNA"/>
</dbReference>
<evidence type="ECO:0000256" key="1">
    <source>
        <dbReference type="SAM" id="SignalP"/>
    </source>
</evidence>
<proteinExistence type="evidence at transcript level"/>
<dbReference type="InterPro" id="IPR036880">
    <property type="entry name" value="Kunitz_BPTI_sf"/>
</dbReference>
<dbReference type="SMART" id="SM00131">
    <property type="entry name" value="KU"/>
    <property type="match status" value="1"/>
</dbReference>
<dbReference type="AlphaFoldDB" id="A0A0K8R5S0"/>
<organism evidence="3">
    <name type="scientific">Ixodes ricinus</name>
    <name type="common">Common tick</name>
    <name type="synonym">Acarus ricinus</name>
    <dbReference type="NCBI Taxonomy" id="34613"/>
    <lineage>
        <taxon>Eukaryota</taxon>
        <taxon>Metazoa</taxon>
        <taxon>Ecdysozoa</taxon>
        <taxon>Arthropoda</taxon>
        <taxon>Chelicerata</taxon>
        <taxon>Arachnida</taxon>
        <taxon>Acari</taxon>
        <taxon>Parasitiformes</taxon>
        <taxon>Ixodida</taxon>
        <taxon>Ixodoidea</taxon>
        <taxon>Ixodidae</taxon>
        <taxon>Ixodinae</taxon>
        <taxon>Ixodes</taxon>
    </lineage>
</organism>
<dbReference type="PROSITE" id="PS50279">
    <property type="entry name" value="BPTI_KUNITZ_2"/>
    <property type="match status" value="1"/>
</dbReference>
<accession>A0A0K8R5S0</accession>
<dbReference type="SUPFAM" id="SSF57362">
    <property type="entry name" value="BPTI-like"/>
    <property type="match status" value="1"/>
</dbReference>
<evidence type="ECO:0000313" key="3">
    <source>
        <dbReference type="EMBL" id="JAA66401.1"/>
    </source>
</evidence>
<feature type="signal peptide" evidence="1">
    <location>
        <begin position="1"/>
        <end position="19"/>
    </location>
</feature>
<dbReference type="InterPro" id="IPR002223">
    <property type="entry name" value="Kunitz_BPTI"/>
</dbReference>
<evidence type="ECO:0000259" key="2">
    <source>
        <dbReference type="PROSITE" id="PS50279"/>
    </source>
</evidence>
<dbReference type="Gene3D" id="4.10.410.10">
    <property type="entry name" value="Pancreatic trypsin inhibitor Kunitz domain"/>
    <property type="match status" value="1"/>
</dbReference>
<name>A0A0K8R5S0_IXORI</name>
<dbReference type="Pfam" id="PF00014">
    <property type="entry name" value="Kunitz_BPTI"/>
    <property type="match status" value="1"/>
</dbReference>